<evidence type="ECO:0000313" key="6">
    <source>
        <dbReference type="Proteomes" id="UP001151081"/>
    </source>
</evidence>
<dbReference type="AlphaFoldDB" id="A0A9X3XG03"/>
<dbReference type="Proteomes" id="UP001151081">
    <property type="component" value="Unassembled WGS sequence"/>
</dbReference>
<sequence>MKKVWMGLVACSALGLAAQAQAQERTCAYMFQDVNFGGEVLEVRYNAQNWDMGHWNDRVSSVKVVGEGCVLYVYEDVSFEGEYKALVSEVSDLEAWKNRISSYGCVCT</sequence>
<evidence type="ECO:0000313" key="5">
    <source>
        <dbReference type="EMBL" id="MDC3988705.1"/>
    </source>
</evidence>
<dbReference type="InterPro" id="IPR001064">
    <property type="entry name" value="Beta/gamma_crystallin"/>
</dbReference>
<keyword evidence="2" id="KW-0677">Repeat</keyword>
<keyword evidence="3" id="KW-0732">Signal</keyword>
<comment type="caution">
    <text evidence="5">The sequence shown here is derived from an EMBL/GenBank/DDBJ whole genome shotgun (WGS) entry which is preliminary data.</text>
</comment>
<dbReference type="SUPFAM" id="SSF49695">
    <property type="entry name" value="gamma-Crystallin-like"/>
    <property type="match status" value="1"/>
</dbReference>
<gene>
    <name evidence="5" type="ORF">KEG57_50030</name>
</gene>
<dbReference type="RefSeq" id="WP_272459889.1">
    <property type="nucleotide sequence ID" value="NZ_JAGTJJ010000080.1"/>
</dbReference>
<feature type="signal peptide" evidence="3">
    <location>
        <begin position="1"/>
        <end position="22"/>
    </location>
</feature>
<dbReference type="EMBL" id="JAGTJJ010000080">
    <property type="protein sequence ID" value="MDC3988705.1"/>
    <property type="molecule type" value="Genomic_DNA"/>
</dbReference>
<proteinExistence type="inferred from homology"/>
<dbReference type="Gene3D" id="2.60.20.10">
    <property type="entry name" value="Crystallins"/>
    <property type="match status" value="1"/>
</dbReference>
<evidence type="ECO:0000259" key="4">
    <source>
        <dbReference type="Pfam" id="PF00030"/>
    </source>
</evidence>
<evidence type="ECO:0000256" key="1">
    <source>
        <dbReference type="ARBA" id="ARBA00009646"/>
    </source>
</evidence>
<feature type="chain" id="PRO_5040850909" evidence="3">
    <location>
        <begin position="23"/>
        <end position="108"/>
    </location>
</feature>
<keyword evidence="6" id="KW-1185">Reference proteome</keyword>
<feature type="domain" description="Beta/gamma crystallin 'Greek key'" evidence="4">
    <location>
        <begin position="30"/>
        <end position="97"/>
    </location>
</feature>
<dbReference type="Pfam" id="PF00030">
    <property type="entry name" value="Crystall"/>
    <property type="match status" value="1"/>
</dbReference>
<evidence type="ECO:0000256" key="2">
    <source>
        <dbReference type="ARBA" id="ARBA00022737"/>
    </source>
</evidence>
<protein>
    <submittedName>
        <fullName evidence="5">Peptidase inhibitor family I36 protein</fullName>
    </submittedName>
</protein>
<dbReference type="InterPro" id="IPR011024">
    <property type="entry name" value="G_crystallin-like"/>
</dbReference>
<organism evidence="5 6">
    <name type="scientific">Polyangium jinanense</name>
    <dbReference type="NCBI Taxonomy" id="2829994"/>
    <lineage>
        <taxon>Bacteria</taxon>
        <taxon>Pseudomonadati</taxon>
        <taxon>Myxococcota</taxon>
        <taxon>Polyangia</taxon>
        <taxon>Polyangiales</taxon>
        <taxon>Polyangiaceae</taxon>
        <taxon>Polyangium</taxon>
    </lineage>
</organism>
<reference evidence="5 6" key="1">
    <citation type="submission" date="2021-04" db="EMBL/GenBank/DDBJ databases">
        <title>Genome analysis of Polyangium sp.</title>
        <authorList>
            <person name="Li Y."/>
            <person name="Wang J."/>
        </authorList>
    </citation>
    <scope>NUCLEOTIDE SEQUENCE [LARGE SCALE GENOMIC DNA]</scope>
    <source>
        <strain evidence="5 6">SDU14</strain>
    </source>
</reference>
<accession>A0A9X3XG03</accession>
<comment type="similarity">
    <text evidence="1">Belongs to the beta/gamma-crystallin family.</text>
</comment>
<evidence type="ECO:0000256" key="3">
    <source>
        <dbReference type="SAM" id="SignalP"/>
    </source>
</evidence>
<name>A0A9X3XG03_9BACT</name>